<feature type="compositionally biased region" description="Low complexity" evidence="1">
    <location>
        <begin position="81"/>
        <end position="91"/>
    </location>
</feature>
<gene>
    <name evidence="2" type="ORF">BJ508DRAFT_315349</name>
</gene>
<feature type="region of interest" description="Disordered" evidence="1">
    <location>
        <begin position="113"/>
        <end position="173"/>
    </location>
</feature>
<organism evidence="2 3">
    <name type="scientific">Ascobolus immersus RN42</name>
    <dbReference type="NCBI Taxonomy" id="1160509"/>
    <lineage>
        <taxon>Eukaryota</taxon>
        <taxon>Fungi</taxon>
        <taxon>Dikarya</taxon>
        <taxon>Ascomycota</taxon>
        <taxon>Pezizomycotina</taxon>
        <taxon>Pezizomycetes</taxon>
        <taxon>Pezizales</taxon>
        <taxon>Ascobolaceae</taxon>
        <taxon>Ascobolus</taxon>
    </lineage>
</organism>
<dbReference type="Proteomes" id="UP000275078">
    <property type="component" value="Unassembled WGS sequence"/>
</dbReference>
<dbReference type="AlphaFoldDB" id="A0A3N4HB97"/>
<evidence type="ECO:0000313" key="3">
    <source>
        <dbReference type="Proteomes" id="UP000275078"/>
    </source>
</evidence>
<evidence type="ECO:0000313" key="2">
    <source>
        <dbReference type="EMBL" id="RPA71739.1"/>
    </source>
</evidence>
<dbReference type="EMBL" id="ML119903">
    <property type="protein sequence ID" value="RPA71739.1"/>
    <property type="molecule type" value="Genomic_DNA"/>
</dbReference>
<reference evidence="2 3" key="1">
    <citation type="journal article" date="2018" name="Nat. Ecol. Evol.">
        <title>Pezizomycetes genomes reveal the molecular basis of ectomycorrhizal truffle lifestyle.</title>
        <authorList>
            <person name="Murat C."/>
            <person name="Payen T."/>
            <person name="Noel B."/>
            <person name="Kuo A."/>
            <person name="Morin E."/>
            <person name="Chen J."/>
            <person name="Kohler A."/>
            <person name="Krizsan K."/>
            <person name="Balestrini R."/>
            <person name="Da Silva C."/>
            <person name="Montanini B."/>
            <person name="Hainaut M."/>
            <person name="Levati E."/>
            <person name="Barry K.W."/>
            <person name="Belfiori B."/>
            <person name="Cichocki N."/>
            <person name="Clum A."/>
            <person name="Dockter R.B."/>
            <person name="Fauchery L."/>
            <person name="Guy J."/>
            <person name="Iotti M."/>
            <person name="Le Tacon F."/>
            <person name="Lindquist E.A."/>
            <person name="Lipzen A."/>
            <person name="Malagnac F."/>
            <person name="Mello A."/>
            <person name="Molinier V."/>
            <person name="Miyauchi S."/>
            <person name="Poulain J."/>
            <person name="Riccioni C."/>
            <person name="Rubini A."/>
            <person name="Sitrit Y."/>
            <person name="Splivallo R."/>
            <person name="Traeger S."/>
            <person name="Wang M."/>
            <person name="Zifcakova L."/>
            <person name="Wipf D."/>
            <person name="Zambonelli A."/>
            <person name="Paolocci F."/>
            <person name="Nowrousian M."/>
            <person name="Ottonello S."/>
            <person name="Baldrian P."/>
            <person name="Spatafora J.W."/>
            <person name="Henrissat B."/>
            <person name="Nagy L.G."/>
            <person name="Aury J.M."/>
            <person name="Wincker P."/>
            <person name="Grigoriev I.V."/>
            <person name="Bonfante P."/>
            <person name="Martin F.M."/>
        </authorList>
    </citation>
    <scope>NUCLEOTIDE SEQUENCE [LARGE SCALE GENOMIC DNA]</scope>
    <source>
        <strain evidence="2 3">RN42</strain>
    </source>
</reference>
<evidence type="ECO:0000256" key="1">
    <source>
        <dbReference type="SAM" id="MobiDB-lite"/>
    </source>
</evidence>
<name>A0A3N4HB97_ASCIM</name>
<protein>
    <submittedName>
        <fullName evidence="2">Uncharacterized protein</fullName>
    </submittedName>
</protein>
<proteinExistence type="predicted"/>
<accession>A0A3N4HB97</accession>
<keyword evidence="3" id="KW-1185">Reference proteome</keyword>
<feature type="region of interest" description="Disordered" evidence="1">
    <location>
        <begin position="77"/>
        <end position="97"/>
    </location>
</feature>
<sequence>MPKFKMDQLVILEVFDADFNDCNSMLCKVIELTGNSVYRVCTVKAKIDESVIEGELEPVEDYKTKLAVTKMKGALEHMTSSKKNTTAANAKIATPRSESRAITTLDAKLTSRSNPLAKESSGNGIAAHTTVSTATNAKPIKAPTKSTESDAKKRKMSLSSFLDPSTKDLTSNT</sequence>
<feature type="compositionally biased region" description="Polar residues" evidence="1">
    <location>
        <begin position="157"/>
        <end position="173"/>
    </location>
</feature>